<evidence type="ECO:0000313" key="2">
    <source>
        <dbReference type="EnsemblProtists" id="EOD16795"/>
    </source>
</evidence>
<proteinExistence type="predicted"/>
<accession>A0A0D3IZW0</accession>
<dbReference type="EnsemblProtists" id="EOD16795">
    <property type="protein sequence ID" value="EOD16795"/>
    <property type="gene ID" value="EMIHUDRAFT_210350"/>
</dbReference>
<evidence type="ECO:0008006" key="4">
    <source>
        <dbReference type="Google" id="ProtNLM"/>
    </source>
</evidence>
<reference evidence="3" key="1">
    <citation type="journal article" date="2013" name="Nature">
        <title>Pan genome of the phytoplankton Emiliania underpins its global distribution.</title>
        <authorList>
            <person name="Read B.A."/>
            <person name="Kegel J."/>
            <person name="Klute M.J."/>
            <person name="Kuo A."/>
            <person name="Lefebvre S.C."/>
            <person name="Maumus F."/>
            <person name="Mayer C."/>
            <person name="Miller J."/>
            <person name="Monier A."/>
            <person name="Salamov A."/>
            <person name="Young J."/>
            <person name="Aguilar M."/>
            <person name="Claverie J.M."/>
            <person name="Frickenhaus S."/>
            <person name="Gonzalez K."/>
            <person name="Herman E.K."/>
            <person name="Lin Y.C."/>
            <person name="Napier J."/>
            <person name="Ogata H."/>
            <person name="Sarno A.F."/>
            <person name="Shmutz J."/>
            <person name="Schroeder D."/>
            <person name="de Vargas C."/>
            <person name="Verret F."/>
            <person name="von Dassow P."/>
            <person name="Valentin K."/>
            <person name="Van de Peer Y."/>
            <person name="Wheeler G."/>
            <person name="Dacks J.B."/>
            <person name="Delwiche C.F."/>
            <person name="Dyhrman S.T."/>
            <person name="Glockner G."/>
            <person name="John U."/>
            <person name="Richards T."/>
            <person name="Worden A.Z."/>
            <person name="Zhang X."/>
            <person name="Grigoriev I.V."/>
            <person name="Allen A.E."/>
            <person name="Bidle K."/>
            <person name="Borodovsky M."/>
            <person name="Bowler C."/>
            <person name="Brownlee C."/>
            <person name="Cock J.M."/>
            <person name="Elias M."/>
            <person name="Gladyshev V.N."/>
            <person name="Groth M."/>
            <person name="Guda C."/>
            <person name="Hadaegh A."/>
            <person name="Iglesias-Rodriguez M.D."/>
            <person name="Jenkins J."/>
            <person name="Jones B.M."/>
            <person name="Lawson T."/>
            <person name="Leese F."/>
            <person name="Lindquist E."/>
            <person name="Lobanov A."/>
            <person name="Lomsadze A."/>
            <person name="Malik S.B."/>
            <person name="Marsh M.E."/>
            <person name="Mackinder L."/>
            <person name="Mock T."/>
            <person name="Mueller-Roeber B."/>
            <person name="Pagarete A."/>
            <person name="Parker M."/>
            <person name="Probert I."/>
            <person name="Quesneville H."/>
            <person name="Raines C."/>
            <person name="Rensing S.A."/>
            <person name="Riano-Pachon D.M."/>
            <person name="Richier S."/>
            <person name="Rokitta S."/>
            <person name="Shiraiwa Y."/>
            <person name="Soanes D.M."/>
            <person name="van der Giezen M."/>
            <person name="Wahlund T.M."/>
            <person name="Williams B."/>
            <person name="Wilson W."/>
            <person name="Wolfe G."/>
            <person name="Wurch L.L."/>
        </authorList>
    </citation>
    <scope>NUCLEOTIDE SEQUENCE</scope>
</reference>
<sequence>MADRYSAIPEKRGGTRRNLFDEISTASPAADAKARSARPLLDKENRPLPNASRRHGGSKRQLKQLKQPGERKLPPAERARPEKKAATQPAPSAAAPSATAAEQPAAVSLGGVPLGTKALAHEPDAASPTLQECMRRHDAYLAHASARRQPSALNGASASALSDLLLGLDLKRA</sequence>
<name>A0A0D3IZW0_EMIH1</name>
<evidence type="ECO:0000313" key="3">
    <source>
        <dbReference type="Proteomes" id="UP000013827"/>
    </source>
</evidence>
<dbReference type="AlphaFoldDB" id="A0A0D3IZW0"/>
<feature type="compositionally biased region" description="Basic residues" evidence="1">
    <location>
        <begin position="52"/>
        <end position="63"/>
    </location>
</feature>
<dbReference type="PaxDb" id="2903-EOD16795"/>
<feature type="region of interest" description="Disordered" evidence="1">
    <location>
        <begin position="1"/>
        <end position="106"/>
    </location>
</feature>
<keyword evidence="3" id="KW-1185">Reference proteome</keyword>
<dbReference type="KEGG" id="ehx:EMIHUDRAFT_210350"/>
<dbReference type="HOGENOM" id="CLU_1550413_0_0_1"/>
<feature type="compositionally biased region" description="Low complexity" evidence="1">
    <location>
        <begin position="86"/>
        <end position="106"/>
    </location>
</feature>
<organism evidence="2 3">
    <name type="scientific">Emiliania huxleyi (strain CCMP1516)</name>
    <dbReference type="NCBI Taxonomy" id="280463"/>
    <lineage>
        <taxon>Eukaryota</taxon>
        <taxon>Haptista</taxon>
        <taxon>Haptophyta</taxon>
        <taxon>Prymnesiophyceae</taxon>
        <taxon>Isochrysidales</taxon>
        <taxon>Noelaerhabdaceae</taxon>
        <taxon>Emiliania</taxon>
    </lineage>
</organism>
<feature type="compositionally biased region" description="Basic and acidic residues" evidence="1">
    <location>
        <begin position="1"/>
        <end position="13"/>
    </location>
</feature>
<protein>
    <recommendedName>
        <fullName evidence="4">Ribosome biogenesis protein SLX9</fullName>
    </recommendedName>
</protein>
<reference evidence="2" key="2">
    <citation type="submission" date="2024-10" db="UniProtKB">
        <authorList>
            <consortium name="EnsemblProtists"/>
        </authorList>
    </citation>
    <scope>IDENTIFICATION</scope>
</reference>
<dbReference type="RefSeq" id="XP_005769224.1">
    <property type="nucleotide sequence ID" value="XM_005769167.1"/>
</dbReference>
<evidence type="ECO:0000256" key="1">
    <source>
        <dbReference type="SAM" id="MobiDB-lite"/>
    </source>
</evidence>
<feature type="compositionally biased region" description="Basic and acidic residues" evidence="1">
    <location>
        <begin position="68"/>
        <end position="85"/>
    </location>
</feature>
<dbReference type="Proteomes" id="UP000013827">
    <property type="component" value="Unassembled WGS sequence"/>
</dbReference>
<dbReference type="GeneID" id="17262955"/>